<feature type="compositionally biased region" description="Low complexity" evidence="3">
    <location>
        <begin position="10"/>
        <end position="22"/>
    </location>
</feature>
<feature type="region of interest" description="Disordered" evidence="3">
    <location>
        <begin position="1"/>
        <end position="25"/>
    </location>
</feature>
<dbReference type="AlphaFoldDB" id="A0A507CAM7"/>
<feature type="compositionally biased region" description="Polar residues" evidence="3">
    <location>
        <begin position="588"/>
        <end position="597"/>
    </location>
</feature>
<evidence type="ECO:0000256" key="1">
    <source>
        <dbReference type="ARBA" id="ARBA00022884"/>
    </source>
</evidence>
<dbReference type="EMBL" id="QEAO01000010">
    <property type="protein sequence ID" value="TPX35044.1"/>
    <property type="molecule type" value="Genomic_DNA"/>
</dbReference>
<dbReference type="GeneID" id="42003623"/>
<gene>
    <name evidence="5" type="ORF">SmJEL517_g02398</name>
</gene>
<dbReference type="Gene3D" id="3.30.70.330">
    <property type="match status" value="2"/>
</dbReference>
<feature type="region of interest" description="Disordered" evidence="3">
    <location>
        <begin position="316"/>
        <end position="349"/>
    </location>
</feature>
<comment type="caution">
    <text evidence="5">The sequence shown here is derived from an EMBL/GenBank/DDBJ whole genome shotgun (WGS) entry which is preliminary data.</text>
</comment>
<dbReference type="OrthoDB" id="431169at2759"/>
<evidence type="ECO:0000259" key="4">
    <source>
        <dbReference type="PROSITE" id="PS50102"/>
    </source>
</evidence>
<dbReference type="InterPro" id="IPR000504">
    <property type="entry name" value="RRM_dom"/>
</dbReference>
<accession>A0A507CAM7</accession>
<feature type="region of interest" description="Disordered" evidence="3">
    <location>
        <begin position="572"/>
        <end position="601"/>
    </location>
</feature>
<evidence type="ECO:0000313" key="5">
    <source>
        <dbReference type="EMBL" id="TPX35044.1"/>
    </source>
</evidence>
<feature type="compositionally biased region" description="Polar residues" evidence="3">
    <location>
        <begin position="283"/>
        <end position="293"/>
    </location>
</feature>
<feature type="domain" description="RRM" evidence="4">
    <location>
        <begin position="512"/>
        <end position="580"/>
    </location>
</feature>
<feature type="region of interest" description="Disordered" evidence="3">
    <location>
        <begin position="368"/>
        <end position="432"/>
    </location>
</feature>
<dbReference type="PROSITE" id="PS50102">
    <property type="entry name" value="RRM"/>
    <property type="match status" value="2"/>
</dbReference>
<feature type="compositionally biased region" description="Low complexity" evidence="3">
    <location>
        <begin position="408"/>
        <end position="428"/>
    </location>
</feature>
<evidence type="ECO:0000256" key="2">
    <source>
        <dbReference type="PROSITE-ProRule" id="PRU00176"/>
    </source>
</evidence>
<dbReference type="GO" id="GO:0003723">
    <property type="term" value="F:RNA binding"/>
    <property type="evidence" value="ECO:0007669"/>
    <property type="project" value="UniProtKB-UniRule"/>
</dbReference>
<dbReference type="STRING" id="1806994.A0A507CAM7"/>
<protein>
    <recommendedName>
        <fullName evidence="4">RRM domain-containing protein</fullName>
    </recommendedName>
</protein>
<feature type="compositionally biased region" description="Polar residues" evidence="3">
    <location>
        <begin position="368"/>
        <end position="392"/>
    </location>
</feature>
<organism evidence="5 6">
    <name type="scientific">Synchytrium microbalum</name>
    <dbReference type="NCBI Taxonomy" id="1806994"/>
    <lineage>
        <taxon>Eukaryota</taxon>
        <taxon>Fungi</taxon>
        <taxon>Fungi incertae sedis</taxon>
        <taxon>Chytridiomycota</taxon>
        <taxon>Chytridiomycota incertae sedis</taxon>
        <taxon>Chytridiomycetes</taxon>
        <taxon>Synchytriales</taxon>
        <taxon>Synchytriaceae</taxon>
        <taxon>Synchytrium</taxon>
    </lineage>
</organism>
<name>A0A507CAM7_9FUNG</name>
<feature type="domain" description="RRM" evidence="4">
    <location>
        <begin position="109"/>
        <end position="213"/>
    </location>
</feature>
<dbReference type="InterPro" id="IPR035979">
    <property type="entry name" value="RBD_domain_sf"/>
</dbReference>
<dbReference type="InterPro" id="IPR012677">
    <property type="entry name" value="Nucleotide-bd_a/b_plait_sf"/>
</dbReference>
<feature type="compositionally biased region" description="Polar residues" evidence="3">
    <location>
        <begin position="322"/>
        <end position="339"/>
    </location>
</feature>
<proteinExistence type="predicted"/>
<dbReference type="SUPFAM" id="SSF54928">
    <property type="entry name" value="RNA-binding domain, RBD"/>
    <property type="match status" value="2"/>
</dbReference>
<evidence type="ECO:0000313" key="6">
    <source>
        <dbReference type="Proteomes" id="UP000319731"/>
    </source>
</evidence>
<evidence type="ECO:0000256" key="3">
    <source>
        <dbReference type="SAM" id="MobiDB-lite"/>
    </source>
</evidence>
<sequence length="668" mass="70804">MSSVNGDLILSPASNPQLSSSSYEDQFDATSLYGQTQLPSPASGPIPNHQYQSGYNQYYASQSSISPTPMVLPSQMLSTSLPTNSLHHIQTSQMGHNANMMNSPQEEITTIFVVGFPDDMLEREFQNMFTFCPGFEAATLKIPPPALSSNADNAVSPTSIDESGRNGRGSNGVTIGFAKFSSRLESLEALRVLNGRKVDAEKNSILKAEMAKKNLHTKRGLSNDNLMMMMTGASYNSMGRRSTVANISSKELYVDTDYQYAPPIPRDILSQVDYLDIYPGESSRLTRSASSPAPYNKDAGSDSYSGFMDGATSYGSEMSGMDSATSSRPTSITAPSSGIRTPPSLMERSSYERGYSEMIDPVMMNTLLSRSNGSSSQASPTSGGPSTNGNTHNTERRFSTTTPAEAFANGSSTNGNNNTASSSNNGSSQRGFNSALYQSESLLSERMANMNGNGSSNSTSQAGSGASSSPSGNGQANGFASYGNTSLPRSASLSDNASRNSDPRVTDYPPCNTLYVGNLPMNTSEEELRALFSKCAASPYPQCFVEFEDVACANLALRELYGNPLSNSTKGGIRLSYSKNPLGKRSTSDGPSSTSPVNGSSMSAIMNGMANMNMMNAVNAVMSNGFPNVQAVNGYPITLSMPRNGWNAASPGGSLNVMSPPFVPAGEM</sequence>
<dbReference type="PANTHER" id="PTHR10501">
    <property type="entry name" value="U1 SMALL NUCLEAR RIBONUCLEOPROTEIN A/U2 SMALL NUCLEAR RIBONUCLEOPROTEIN B"/>
    <property type="match status" value="1"/>
</dbReference>
<feature type="compositionally biased region" description="Polar residues" evidence="3">
    <location>
        <begin position="482"/>
        <end position="500"/>
    </location>
</feature>
<reference evidence="5 6" key="1">
    <citation type="journal article" date="2019" name="Sci. Rep.">
        <title>Comparative genomics of chytrid fungi reveal insights into the obligate biotrophic and pathogenic lifestyle of Synchytrium endobioticum.</title>
        <authorList>
            <person name="van de Vossenberg B.T.L.H."/>
            <person name="Warris S."/>
            <person name="Nguyen H.D.T."/>
            <person name="van Gent-Pelzer M.P.E."/>
            <person name="Joly D.L."/>
            <person name="van de Geest H.C."/>
            <person name="Bonants P.J.M."/>
            <person name="Smith D.S."/>
            <person name="Levesque C.A."/>
            <person name="van der Lee T.A.J."/>
        </authorList>
    </citation>
    <scope>NUCLEOTIDE SEQUENCE [LARGE SCALE GENOMIC DNA]</scope>
    <source>
        <strain evidence="5 6">JEL517</strain>
    </source>
</reference>
<dbReference type="Pfam" id="PF00076">
    <property type="entry name" value="RRM_1"/>
    <property type="match status" value="1"/>
</dbReference>
<feature type="region of interest" description="Disordered" evidence="3">
    <location>
        <begin position="283"/>
        <end position="304"/>
    </location>
</feature>
<keyword evidence="6" id="KW-1185">Reference proteome</keyword>
<keyword evidence="1 2" id="KW-0694">RNA-binding</keyword>
<dbReference type="Proteomes" id="UP000319731">
    <property type="component" value="Unassembled WGS sequence"/>
</dbReference>
<dbReference type="RefSeq" id="XP_031025629.1">
    <property type="nucleotide sequence ID" value="XM_031168326.1"/>
</dbReference>
<feature type="compositionally biased region" description="Low complexity" evidence="3">
    <location>
        <begin position="448"/>
        <end position="478"/>
    </location>
</feature>
<dbReference type="SMART" id="SM00360">
    <property type="entry name" value="RRM"/>
    <property type="match status" value="2"/>
</dbReference>
<feature type="region of interest" description="Disordered" evidence="3">
    <location>
        <begin position="448"/>
        <end position="510"/>
    </location>
</feature>